<sequence>MTSHRLPRRFALQRHEDATGVSGVGLVAYGTVYPTGRTTLAWCCSDISSVTVYDSPEQVIQVHGHSGTTDLVWIDEPEQEDTPKNR</sequence>
<dbReference type="Proteomes" id="UP000460435">
    <property type="component" value="Unassembled WGS sequence"/>
</dbReference>
<proteinExistence type="predicted"/>
<dbReference type="EMBL" id="WLZY01000008">
    <property type="protein sequence ID" value="NDL59625.1"/>
    <property type="molecule type" value="Genomic_DNA"/>
</dbReference>
<dbReference type="AlphaFoldDB" id="A0A7K3M8J3"/>
<reference evidence="1 2" key="1">
    <citation type="submission" date="2019-11" db="EMBL/GenBank/DDBJ databases">
        <authorList>
            <person name="Li X.-J."/>
            <person name="Feng X.-M."/>
        </authorList>
    </citation>
    <scope>NUCLEOTIDE SEQUENCE [LARGE SCALE GENOMIC DNA]</scope>
    <source>
        <strain evidence="1 2">XMNu-373</strain>
    </source>
</reference>
<name>A0A7K3M8J3_9ACTN</name>
<protein>
    <submittedName>
        <fullName evidence="1">Uncharacterized protein</fullName>
    </submittedName>
</protein>
<evidence type="ECO:0000313" key="1">
    <source>
        <dbReference type="EMBL" id="NDL59625.1"/>
    </source>
</evidence>
<organism evidence="1 2">
    <name type="scientific">Phytoactinopolyspora mesophila</name>
    <dbReference type="NCBI Taxonomy" id="2650750"/>
    <lineage>
        <taxon>Bacteria</taxon>
        <taxon>Bacillati</taxon>
        <taxon>Actinomycetota</taxon>
        <taxon>Actinomycetes</taxon>
        <taxon>Jiangellales</taxon>
        <taxon>Jiangellaceae</taxon>
        <taxon>Phytoactinopolyspora</taxon>
    </lineage>
</organism>
<accession>A0A7K3M8J3</accession>
<dbReference type="RefSeq" id="WP_162452328.1">
    <property type="nucleotide sequence ID" value="NZ_WLZY01000008.1"/>
</dbReference>
<keyword evidence="2" id="KW-1185">Reference proteome</keyword>
<evidence type="ECO:0000313" key="2">
    <source>
        <dbReference type="Proteomes" id="UP000460435"/>
    </source>
</evidence>
<gene>
    <name evidence="1" type="ORF">F7O44_21370</name>
</gene>
<comment type="caution">
    <text evidence="1">The sequence shown here is derived from an EMBL/GenBank/DDBJ whole genome shotgun (WGS) entry which is preliminary data.</text>
</comment>